<feature type="region of interest" description="Disordered" evidence="1">
    <location>
        <begin position="106"/>
        <end position="128"/>
    </location>
</feature>
<dbReference type="EMBL" id="MZ475896">
    <property type="protein sequence ID" value="QYW04676.1"/>
    <property type="molecule type" value="Genomic_DNA"/>
</dbReference>
<protein>
    <submittedName>
        <fullName evidence="2">Uncharacterized protein</fullName>
    </submittedName>
</protein>
<proteinExistence type="predicted"/>
<name>A0AAE8BLS9_9CAUD</name>
<evidence type="ECO:0000313" key="3">
    <source>
        <dbReference type="Proteomes" id="UP000827609"/>
    </source>
</evidence>
<sequence>MSGMFPHHVIEQKKGFVFIVTPIEDDPDSLEAAEEVRAVLEESWPTAPSELTVDDVRDPEEAELILADILEVLGEAESEYANKVLINSVIVVGALAIVNVLLLDEEVNSEEEEEDDDADQSADEEEFE</sequence>
<evidence type="ECO:0000313" key="2">
    <source>
        <dbReference type="EMBL" id="QYW04676.1"/>
    </source>
</evidence>
<evidence type="ECO:0000256" key="1">
    <source>
        <dbReference type="SAM" id="MobiDB-lite"/>
    </source>
</evidence>
<keyword evidence="3" id="KW-1185">Reference proteome</keyword>
<reference evidence="2" key="1">
    <citation type="submission" date="2021-06" db="EMBL/GenBank/DDBJ databases">
        <title>Complete genome sequence of Erwinia phage pEa_SNUABM_7.</title>
        <authorList>
            <person name="Kim S.G."/>
            <person name="Park S.C."/>
        </authorList>
    </citation>
    <scope>NUCLEOTIDE SEQUENCE</scope>
</reference>
<gene>
    <name evidence="2" type="ORF">pEaSNUABM7_00008</name>
</gene>
<accession>A0AAE8BLS9</accession>
<organism evidence="2 3">
    <name type="scientific">Erwinia phage pEa_SNUABM_7</name>
    <dbReference type="NCBI Taxonomy" id="2866695"/>
    <lineage>
        <taxon>Viruses</taxon>
        <taxon>Duplodnaviria</taxon>
        <taxon>Heunggongvirae</taxon>
        <taxon>Uroviricota</taxon>
        <taxon>Caudoviricetes</taxon>
        <taxon>Snuvirus</taxon>
        <taxon>Snuvirus SNUABM7</taxon>
    </lineage>
</organism>
<dbReference type="Proteomes" id="UP000827609">
    <property type="component" value="Segment"/>
</dbReference>